<dbReference type="InterPro" id="IPR029046">
    <property type="entry name" value="LolA/LolB/LppX"/>
</dbReference>
<evidence type="ECO:0008006" key="3">
    <source>
        <dbReference type="Google" id="ProtNLM"/>
    </source>
</evidence>
<dbReference type="Proteomes" id="UP000320888">
    <property type="component" value="Unassembled WGS sequence"/>
</dbReference>
<dbReference type="Gene3D" id="2.50.20.20">
    <property type="match status" value="1"/>
</dbReference>
<accession>A0A553Z7Q5</accession>
<organism evidence="1 2">
    <name type="scientific">Streptomyces benahoarensis</name>
    <dbReference type="NCBI Taxonomy" id="2595054"/>
    <lineage>
        <taxon>Bacteria</taxon>
        <taxon>Bacillati</taxon>
        <taxon>Actinomycetota</taxon>
        <taxon>Actinomycetes</taxon>
        <taxon>Kitasatosporales</taxon>
        <taxon>Streptomycetaceae</taxon>
        <taxon>Streptomyces</taxon>
    </lineage>
</organism>
<comment type="caution">
    <text evidence="1">The sequence shown here is derived from an EMBL/GenBank/DDBJ whole genome shotgun (WGS) entry which is preliminary data.</text>
</comment>
<dbReference type="RefSeq" id="WP_143944335.1">
    <property type="nucleotide sequence ID" value="NZ_VKLS01000236.1"/>
</dbReference>
<dbReference type="OrthoDB" id="4350193at2"/>
<gene>
    <name evidence="1" type="ORF">FNZ23_18415</name>
</gene>
<dbReference type="PROSITE" id="PS51257">
    <property type="entry name" value="PROKAR_LIPOPROTEIN"/>
    <property type="match status" value="1"/>
</dbReference>
<evidence type="ECO:0000313" key="2">
    <source>
        <dbReference type="Proteomes" id="UP000320888"/>
    </source>
</evidence>
<keyword evidence="2" id="KW-1185">Reference proteome</keyword>
<dbReference type="SUPFAM" id="SSF89392">
    <property type="entry name" value="Prokaryotic lipoproteins and lipoprotein localization factors"/>
    <property type="match status" value="1"/>
</dbReference>
<dbReference type="AlphaFoldDB" id="A0A553Z7Q5"/>
<dbReference type="EMBL" id="VKLS01000236">
    <property type="protein sequence ID" value="TSB37447.1"/>
    <property type="molecule type" value="Genomic_DNA"/>
</dbReference>
<proteinExistence type="predicted"/>
<reference evidence="1 2" key="1">
    <citation type="submission" date="2019-07" db="EMBL/GenBank/DDBJ databases">
        <title>Draft genome for Streptomyces benahoarensis MZ03-48.</title>
        <authorList>
            <person name="Gonzalez-Pimentel J.L."/>
        </authorList>
    </citation>
    <scope>NUCLEOTIDE SEQUENCE [LARGE SCALE GENOMIC DNA]</scope>
    <source>
        <strain evidence="1 2">MZ03-48</strain>
    </source>
</reference>
<name>A0A553Z7Q5_9ACTN</name>
<evidence type="ECO:0000313" key="1">
    <source>
        <dbReference type="EMBL" id="TSB37447.1"/>
    </source>
</evidence>
<sequence>MVAQVRRETGAVVAALVCGAGLLTAGCSAGGASADGLPGADSSAAERAVRASADALLRAGGARVTSTMETISGGTRVAIRGSGEYDFRRGTGRLRLTLPDPAGDGRGPRPPVTEILVPGALYMKNRGAGVPADKWVRIDATGLADGNLVTGGATDPLAAAELLRGAREVTYRGEARVDGVAVRHYSGTTDIAAAAGAASARTRPVLTAAEKGFTTRRVPFDAYLDAAGRLRKVSQHYRFANGSPRGAAVTSTTRLDDFGRRPEVALPPRDAIYAGRIAIMGS</sequence>
<protein>
    <recommendedName>
        <fullName evidence="3">Lipoprotein</fullName>
    </recommendedName>
</protein>